<dbReference type="InterPro" id="IPR009075">
    <property type="entry name" value="AcylCo_DH/oxidase_C"/>
</dbReference>
<name>A0A922JB86_CARIL</name>
<dbReference type="InterPro" id="IPR050741">
    <property type="entry name" value="Acyl-CoA_dehydrogenase"/>
</dbReference>
<keyword evidence="1" id="KW-0285">Flavoprotein</keyword>
<dbReference type="Proteomes" id="UP000811246">
    <property type="component" value="Chromosome 8"/>
</dbReference>
<dbReference type="EMBL" id="CM031832">
    <property type="protein sequence ID" value="KAG6701225.1"/>
    <property type="molecule type" value="Genomic_DNA"/>
</dbReference>
<comment type="caution">
    <text evidence="4">The sequence shown here is derived from an EMBL/GenBank/DDBJ whole genome shotgun (WGS) entry which is preliminary data.</text>
</comment>
<evidence type="ECO:0000256" key="1">
    <source>
        <dbReference type="ARBA" id="ARBA00022630"/>
    </source>
</evidence>
<dbReference type="AlphaFoldDB" id="A0A922JB86"/>
<dbReference type="Pfam" id="PF00441">
    <property type="entry name" value="Acyl-CoA_dh_1"/>
    <property type="match status" value="1"/>
</dbReference>
<organism evidence="4 5">
    <name type="scientific">Carya illinoinensis</name>
    <name type="common">Pecan</name>
    <dbReference type="NCBI Taxonomy" id="32201"/>
    <lineage>
        <taxon>Eukaryota</taxon>
        <taxon>Viridiplantae</taxon>
        <taxon>Streptophyta</taxon>
        <taxon>Embryophyta</taxon>
        <taxon>Tracheophyta</taxon>
        <taxon>Spermatophyta</taxon>
        <taxon>Magnoliopsida</taxon>
        <taxon>eudicotyledons</taxon>
        <taxon>Gunneridae</taxon>
        <taxon>Pentapetalae</taxon>
        <taxon>rosids</taxon>
        <taxon>fabids</taxon>
        <taxon>Fagales</taxon>
        <taxon>Juglandaceae</taxon>
        <taxon>Carya</taxon>
    </lineage>
</organism>
<evidence type="ECO:0000256" key="2">
    <source>
        <dbReference type="ARBA" id="ARBA00023002"/>
    </source>
</evidence>
<dbReference type="GO" id="GO:0005737">
    <property type="term" value="C:cytoplasm"/>
    <property type="evidence" value="ECO:0007669"/>
    <property type="project" value="TreeGrafter"/>
</dbReference>
<evidence type="ECO:0000313" key="4">
    <source>
        <dbReference type="EMBL" id="KAG6701225.1"/>
    </source>
</evidence>
<dbReference type="PANTHER" id="PTHR48083">
    <property type="entry name" value="MEDIUM-CHAIN SPECIFIC ACYL-COA DEHYDROGENASE, MITOCHONDRIAL-RELATED"/>
    <property type="match status" value="1"/>
</dbReference>
<dbReference type="GO" id="GO:0033539">
    <property type="term" value="P:fatty acid beta-oxidation using acyl-CoA dehydrogenase"/>
    <property type="evidence" value="ECO:0007669"/>
    <property type="project" value="TreeGrafter"/>
</dbReference>
<gene>
    <name evidence="4" type="ORF">I3842_08G155400</name>
</gene>
<proteinExistence type="predicted"/>
<protein>
    <recommendedName>
        <fullName evidence="3">Acyl-CoA dehydrogenase/oxidase C-terminal domain-containing protein</fullName>
    </recommendedName>
</protein>
<feature type="domain" description="Acyl-CoA dehydrogenase/oxidase C-terminal" evidence="3">
    <location>
        <begin position="3"/>
        <end position="81"/>
    </location>
</feature>
<keyword evidence="2" id="KW-0560">Oxidoreductase</keyword>
<dbReference type="PANTHER" id="PTHR48083:SF13">
    <property type="entry name" value="ACYL-COA DEHYDROGENASE FAMILY MEMBER 11"/>
    <property type="match status" value="1"/>
</dbReference>
<evidence type="ECO:0000313" key="5">
    <source>
        <dbReference type="Proteomes" id="UP000811246"/>
    </source>
</evidence>
<reference evidence="4" key="1">
    <citation type="submission" date="2021-01" db="EMBL/GenBank/DDBJ databases">
        <authorList>
            <person name="Lovell J.T."/>
            <person name="Bentley N."/>
            <person name="Bhattarai G."/>
            <person name="Jenkins J.W."/>
            <person name="Sreedasyam A."/>
            <person name="Alarcon Y."/>
            <person name="Bock C."/>
            <person name="Boston L."/>
            <person name="Carlson J."/>
            <person name="Cervantes K."/>
            <person name="Clermont K."/>
            <person name="Krom N."/>
            <person name="Kubenka K."/>
            <person name="Mamidi S."/>
            <person name="Mattison C."/>
            <person name="Monteros M."/>
            <person name="Pisani C."/>
            <person name="Plott C."/>
            <person name="Rajasekar S."/>
            <person name="Rhein H.S."/>
            <person name="Rohla C."/>
            <person name="Song M."/>
            <person name="Hilaire R.S."/>
            <person name="Shu S."/>
            <person name="Wells L."/>
            <person name="Wang X."/>
            <person name="Webber J."/>
            <person name="Heerema R.J."/>
            <person name="Klein P."/>
            <person name="Conner P."/>
            <person name="Grauke L."/>
            <person name="Grimwood J."/>
            <person name="Schmutz J."/>
            <person name="Randall J.J."/>
        </authorList>
    </citation>
    <scope>NUCLEOTIDE SEQUENCE</scope>
    <source>
        <tissue evidence="4">Leaf</tissue>
    </source>
</reference>
<dbReference type="GO" id="GO:0003995">
    <property type="term" value="F:acyl-CoA dehydrogenase activity"/>
    <property type="evidence" value="ECO:0007669"/>
    <property type="project" value="TreeGrafter"/>
</dbReference>
<sequence length="86" mass="9597">MQMMAQRALSRRVFGKLIPEQGSFLSDIAKCRIELEQARLLVLEAADQLDRLGNKKARGTIAMAKVAAPNMALKVLDMAMHGDEWQ</sequence>
<evidence type="ECO:0000259" key="3">
    <source>
        <dbReference type="Pfam" id="PF00441"/>
    </source>
</evidence>
<accession>A0A922JB86</accession>